<dbReference type="PANTHER" id="PTHR33273:SF4">
    <property type="entry name" value="ENDONUCLEASE_EXONUCLEASE_PHOSPHATASE DOMAIN-CONTAINING PROTEIN"/>
    <property type="match status" value="1"/>
</dbReference>
<keyword evidence="4" id="KW-1185">Reference proteome</keyword>
<dbReference type="InterPro" id="IPR036691">
    <property type="entry name" value="Endo/exonu/phosph_ase_sf"/>
</dbReference>
<reference evidence="3 4" key="1">
    <citation type="submission" date="2023-03" db="EMBL/GenBank/DDBJ databases">
        <title>Genome insight into feeding habits of ladybird beetles.</title>
        <authorList>
            <person name="Li H.-S."/>
            <person name="Huang Y.-H."/>
            <person name="Pang H."/>
        </authorList>
    </citation>
    <scope>NUCLEOTIDE SEQUENCE [LARGE SCALE GENOMIC DNA]</scope>
    <source>
        <strain evidence="3">SYSU_2023b</strain>
        <tissue evidence="3">Whole body</tissue>
    </source>
</reference>
<organism evidence="3 4">
    <name type="scientific">Henosepilachna vigintioctopunctata</name>
    <dbReference type="NCBI Taxonomy" id="420089"/>
    <lineage>
        <taxon>Eukaryota</taxon>
        <taxon>Metazoa</taxon>
        <taxon>Ecdysozoa</taxon>
        <taxon>Arthropoda</taxon>
        <taxon>Hexapoda</taxon>
        <taxon>Insecta</taxon>
        <taxon>Pterygota</taxon>
        <taxon>Neoptera</taxon>
        <taxon>Endopterygota</taxon>
        <taxon>Coleoptera</taxon>
        <taxon>Polyphaga</taxon>
        <taxon>Cucujiformia</taxon>
        <taxon>Coccinelloidea</taxon>
        <taxon>Coccinellidae</taxon>
        <taxon>Epilachninae</taxon>
        <taxon>Epilachnini</taxon>
        <taxon>Henosepilachna</taxon>
    </lineage>
</organism>
<feature type="domain" description="Endonuclease/exonuclease/phosphatase" evidence="2">
    <location>
        <begin position="2"/>
        <end position="64"/>
    </location>
</feature>
<protein>
    <recommendedName>
        <fullName evidence="2">Endonuclease/exonuclease/phosphatase domain-containing protein</fullName>
    </recommendedName>
</protein>
<dbReference type="Pfam" id="PF14529">
    <property type="entry name" value="Exo_endo_phos_2"/>
    <property type="match status" value="1"/>
</dbReference>
<name>A0AAW1VAY9_9CUCU</name>
<dbReference type="SUPFAM" id="SSF56219">
    <property type="entry name" value="DNase I-like"/>
    <property type="match status" value="1"/>
</dbReference>
<dbReference type="PANTHER" id="PTHR33273">
    <property type="entry name" value="DOMAIN-CONTAINING PROTEIN, PUTATIVE-RELATED"/>
    <property type="match status" value="1"/>
</dbReference>
<dbReference type="GO" id="GO:0003824">
    <property type="term" value="F:catalytic activity"/>
    <property type="evidence" value="ECO:0007669"/>
    <property type="project" value="InterPro"/>
</dbReference>
<gene>
    <name evidence="3" type="ORF">WA026_019811</name>
</gene>
<dbReference type="Gene3D" id="3.60.10.10">
    <property type="entry name" value="Endonuclease/exonuclease/phosphatase"/>
    <property type="match status" value="1"/>
</dbReference>
<comment type="caution">
    <text evidence="3">The sequence shown here is derived from an EMBL/GenBank/DDBJ whole genome shotgun (WGS) entry which is preliminary data.</text>
</comment>
<dbReference type="Proteomes" id="UP001431783">
    <property type="component" value="Unassembled WGS sequence"/>
</dbReference>
<feature type="compositionally biased region" description="Basic and acidic residues" evidence="1">
    <location>
        <begin position="119"/>
        <end position="136"/>
    </location>
</feature>
<evidence type="ECO:0000313" key="3">
    <source>
        <dbReference type="EMBL" id="KAK9892358.1"/>
    </source>
</evidence>
<dbReference type="EMBL" id="JARQZJ010000134">
    <property type="protein sequence ID" value="KAK9892358.1"/>
    <property type="molecule type" value="Genomic_DNA"/>
</dbReference>
<dbReference type="AlphaFoldDB" id="A0AAW1VAY9"/>
<accession>A0AAW1VAY9</accession>
<dbReference type="InterPro" id="IPR005135">
    <property type="entry name" value="Endo/exonuclease/phosphatase"/>
</dbReference>
<sequence>MIINIYNPPDRRIQVKELESIVEGINGPYMLLGDLDAQHQMWGSGTNNSNGYTVAEFLDTKNLCRGKLRISTEGKMKLVSSAYVIGQIKLPYFSEKNLGTFLMYNTNKRDPSMLPSGTPEDRPTRDTLTDHHRGDRGSSDHLPIFIEILNSIYINKPQRAGLPFPRYSDQKANRHKFEEYIQNNIDNATFAVDFLEIVQTTTVQTIPKKDDRAHIINKPKIPW</sequence>
<evidence type="ECO:0000259" key="2">
    <source>
        <dbReference type="Pfam" id="PF14529"/>
    </source>
</evidence>
<proteinExistence type="predicted"/>
<feature type="region of interest" description="Disordered" evidence="1">
    <location>
        <begin position="109"/>
        <end position="136"/>
    </location>
</feature>
<evidence type="ECO:0000256" key="1">
    <source>
        <dbReference type="SAM" id="MobiDB-lite"/>
    </source>
</evidence>
<evidence type="ECO:0000313" key="4">
    <source>
        <dbReference type="Proteomes" id="UP001431783"/>
    </source>
</evidence>